<dbReference type="RefSeq" id="WP_309540480.1">
    <property type="nucleotide sequence ID" value="NZ_CP133659.1"/>
</dbReference>
<protein>
    <recommendedName>
        <fullName evidence="2">Tip attachment protein J HDII-ins2 domain-containing protein</fullName>
    </recommendedName>
</protein>
<sequence>MPTLMADPLSSPLAHLPVPLCAAPHGPAALRLRPDPMRLDCADGLLLAGENLHAGLRRVLRDMGHPMRMLRHMVVMVDGVPVPRAAWHDTIVAHGQFVQATVVPTGGGGGKGLQSIITLSLVVAAVAFGPAIGGPLGAAWNSWMGLPLGLPFISVGTSELLGSALIFGGGMLLMSAIAPSSVPKLSGGQQEDSAKVWAIDGIQNKMDPYGVVPIVLGNVRWAPRLAAYPYSALEGDTKHHYYLFSVGMGRVLCEDAKVGDTLLSEFSDYDLRIHEGWQGEPLELFPSAVREDSPGIALKKSLGRQTRTTRRNTRRIGIEVAFQQLARVDDKGKRQAYTVNFDIHYRLTGTESWTYQSTLSVTAASYALVQRGVTWDVPAGQYDVGITRTTGDTDNSQIMDDSTWSVLRSITDEPPVIAGNRPETLIELRIKASDQLNGTIDEFNVMATSRAPCWNGTAWVEQPTRNVAALGMLLLTGDVAARKLGMDKVDADAWADFYQRCEDRDFTYDGVLTTRSTTREKLHNLLAAGRGSVQLLTDGRTSVVWEHPEKPVRMLLGPRNSWGFEGNKEFLTRRVHGLRVKFLNRDKDFQEDEIVVYADGYDYDNATEVVDAEFDGLTTVATVHKAARFRLGQITLRPELFSLYTNSQWLTAQRGDWVRCTHDVTMWGIRQARVRGLIAEYLNEGEPVTDVFTSLPLPDGAMLLGVRMDEEVLMEDGKPYGLQAWDGVNDRHFSLATVPGYSHDVLFAITGGIAPSTGPGLGDVVAFGLSTRETAVLQIVQVTPAEDGTAQLVLEDAAPELETVDSGPIPDYDSRITIPTRWAKGKPAQPVVQAIRSDETVLSSLSDGSLLPRIQVQFTVPAVSGVVVDRLLLHVRPTGSGAEWLLAGTADIADGAVYASSVEEGVAYDLRLRSISMLGVASDWLVVPEPHTVVGKLTDPPDIPSLTRDGDMLRWTYPDPPRDLDGYLVRFCRCENGTWDTAQPAHVGVHPVAEYPMSRYAGGATTWLVRAVDTGGRMSAGVARLVADIGGPEIANIIDEIDLRAMGWPGSHDGEVTGDGKLQGLDTASMYSANGSTPMFGADGAAPMYDSAYAEVTYETVFTVDEEHLDADISLAVEAVGLSSVEYGAPSTAPMFGGDGTAPMFGGDGGALMYAATEWIPMPAKISGPLKPGARWLRVACLGGKVRPVLSGLRVLLDVPDEGEDINDVSVPADGTRLVLTKSYRSIRQVMLTVQDDGGAGYVARSMDKGMSPGPLVQVFDNSGNPVAGSVDAIIKGVRGPAA</sequence>
<evidence type="ECO:0000313" key="4">
    <source>
        <dbReference type="Proteomes" id="UP001180616"/>
    </source>
</evidence>
<accession>A0ABY9QZN2</accession>
<keyword evidence="1" id="KW-1133">Transmembrane helix</keyword>
<evidence type="ECO:0000259" key="2">
    <source>
        <dbReference type="Pfam" id="PF24801"/>
    </source>
</evidence>
<keyword evidence="1" id="KW-0472">Membrane</keyword>
<keyword evidence="4" id="KW-1185">Reference proteome</keyword>
<feature type="transmembrane region" description="Helical" evidence="1">
    <location>
        <begin position="116"/>
        <end position="140"/>
    </location>
</feature>
<name>A0ABY9QZN2_9BACT</name>
<reference evidence="3" key="1">
    <citation type="submission" date="2023-09" db="EMBL/GenBank/DDBJ databases">
        <authorList>
            <consortium name="CW5 consortium"/>
            <person name="Lu C.-W."/>
        </authorList>
    </citation>
    <scope>NUCLEOTIDE SEQUENCE</scope>
    <source>
        <strain evidence="3">KPS</strain>
    </source>
</reference>
<dbReference type="Proteomes" id="UP001180616">
    <property type="component" value="Chromosome"/>
</dbReference>
<gene>
    <name evidence="3" type="ORF">KPS_002399</name>
</gene>
<proteinExistence type="predicted"/>
<dbReference type="EMBL" id="CP133659">
    <property type="protein sequence ID" value="WMW64387.1"/>
    <property type="molecule type" value="Genomic_DNA"/>
</dbReference>
<dbReference type="InterPro" id="IPR055385">
    <property type="entry name" value="GpJ_HDII-ins2"/>
</dbReference>
<keyword evidence="1" id="KW-0812">Transmembrane</keyword>
<feature type="domain" description="Tip attachment protein J HDII-ins2" evidence="2">
    <location>
        <begin position="289"/>
        <end position="413"/>
    </location>
</feature>
<evidence type="ECO:0000256" key="1">
    <source>
        <dbReference type="SAM" id="Phobius"/>
    </source>
</evidence>
<organism evidence="3 4">
    <name type="scientific">Nitratidesulfovibrio liaohensis</name>
    <dbReference type="NCBI Taxonomy" id="2604158"/>
    <lineage>
        <taxon>Bacteria</taxon>
        <taxon>Pseudomonadati</taxon>
        <taxon>Thermodesulfobacteriota</taxon>
        <taxon>Desulfovibrionia</taxon>
        <taxon>Desulfovibrionales</taxon>
        <taxon>Desulfovibrionaceae</taxon>
        <taxon>Nitratidesulfovibrio</taxon>
    </lineage>
</organism>
<dbReference type="Pfam" id="PF24801">
    <property type="entry name" value="FNIII-A_GpJ"/>
    <property type="match status" value="1"/>
</dbReference>
<evidence type="ECO:0000313" key="3">
    <source>
        <dbReference type="EMBL" id="WMW64387.1"/>
    </source>
</evidence>